<evidence type="ECO:0000259" key="6">
    <source>
        <dbReference type="PROSITE" id="PS50021"/>
    </source>
</evidence>
<evidence type="ECO:0000256" key="2">
    <source>
        <dbReference type="ARBA" id="ARBA00023175"/>
    </source>
</evidence>
<dbReference type="EMBL" id="JAXIOK010000021">
    <property type="protein sequence ID" value="KAK4745662.1"/>
    <property type="molecule type" value="Genomic_DNA"/>
</dbReference>
<feature type="compositionally biased region" description="Polar residues" evidence="5">
    <location>
        <begin position="838"/>
        <end position="852"/>
    </location>
</feature>
<feature type="coiled-coil region" evidence="4">
    <location>
        <begin position="761"/>
        <end position="795"/>
    </location>
</feature>
<feature type="region of interest" description="Disordered" evidence="5">
    <location>
        <begin position="969"/>
        <end position="995"/>
    </location>
</feature>
<dbReference type="SMART" id="SM00129">
    <property type="entry name" value="KISc"/>
    <property type="match status" value="1"/>
</dbReference>
<evidence type="ECO:0000256" key="4">
    <source>
        <dbReference type="SAM" id="Coils"/>
    </source>
</evidence>
<feature type="compositionally biased region" description="Basic and acidic residues" evidence="5">
    <location>
        <begin position="1019"/>
        <end position="1043"/>
    </location>
</feature>
<feature type="binding site" evidence="3">
    <location>
        <begin position="508"/>
        <end position="515"/>
    </location>
    <ligand>
        <name>ATP</name>
        <dbReference type="ChEBI" id="CHEBI:30616"/>
    </ligand>
</feature>
<dbReference type="SMART" id="SM00033">
    <property type="entry name" value="CH"/>
    <property type="match status" value="1"/>
</dbReference>
<proteinExistence type="inferred from homology"/>
<dbReference type="FunFam" id="1.10.418.10:FF:000067">
    <property type="entry name" value="kinesin-like protein KIN-14F"/>
    <property type="match status" value="1"/>
</dbReference>
<dbReference type="PANTHER" id="PTHR47972">
    <property type="entry name" value="KINESIN-LIKE PROTEIN KLP-3"/>
    <property type="match status" value="1"/>
</dbReference>
<evidence type="ECO:0000313" key="9">
    <source>
        <dbReference type="Proteomes" id="UP001345219"/>
    </source>
</evidence>
<accession>A0AAN7H0C9</accession>
<evidence type="ECO:0000256" key="5">
    <source>
        <dbReference type="SAM" id="MobiDB-lite"/>
    </source>
</evidence>
<dbReference type="SUPFAM" id="SSF47576">
    <property type="entry name" value="Calponin-homology domain, CH-domain"/>
    <property type="match status" value="1"/>
</dbReference>
<dbReference type="GO" id="GO:0008017">
    <property type="term" value="F:microtubule binding"/>
    <property type="evidence" value="ECO:0007669"/>
    <property type="project" value="InterPro"/>
</dbReference>
<dbReference type="Pfam" id="PF00307">
    <property type="entry name" value="CH"/>
    <property type="match status" value="1"/>
</dbReference>
<dbReference type="AlphaFoldDB" id="A0AAN7H0C9"/>
<reference evidence="8 9" key="1">
    <citation type="journal article" date="2023" name="Hortic Res">
        <title>Pangenome of water caltrop reveals structural variations and asymmetric subgenome divergence after allopolyploidization.</title>
        <authorList>
            <person name="Zhang X."/>
            <person name="Chen Y."/>
            <person name="Wang L."/>
            <person name="Yuan Y."/>
            <person name="Fang M."/>
            <person name="Shi L."/>
            <person name="Lu R."/>
            <person name="Comes H.P."/>
            <person name="Ma Y."/>
            <person name="Chen Y."/>
            <person name="Huang G."/>
            <person name="Zhou Y."/>
            <person name="Zheng Z."/>
            <person name="Qiu Y."/>
        </authorList>
    </citation>
    <scope>NUCLEOTIDE SEQUENCE [LARGE SCALE GENOMIC DNA]</scope>
    <source>
        <tissue evidence="8">Roots</tissue>
    </source>
</reference>
<evidence type="ECO:0000313" key="8">
    <source>
        <dbReference type="EMBL" id="KAK4745662.1"/>
    </source>
</evidence>
<dbReference type="PROSITE" id="PS50067">
    <property type="entry name" value="KINESIN_MOTOR_2"/>
    <property type="match status" value="1"/>
</dbReference>
<gene>
    <name evidence="8" type="ORF">SAY87_011974</name>
</gene>
<dbReference type="InterPro" id="IPR027417">
    <property type="entry name" value="P-loop_NTPase"/>
</dbReference>
<dbReference type="Pfam" id="PF00225">
    <property type="entry name" value="Kinesin"/>
    <property type="match status" value="1"/>
</dbReference>
<dbReference type="GO" id="GO:0005524">
    <property type="term" value="F:ATP binding"/>
    <property type="evidence" value="ECO:0007669"/>
    <property type="project" value="UniProtKB-UniRule"/>
</dbReference>
<organism evidence="8 9">
    <name type="scientific">Trapa incisa</name>
    <dbReference type="NCBI Taxonomy" id="236973"/>
    <lineage>
        <taxon>Eukaryota</taxon>
        <taxon>Viridiplantae</taxon>
        <taxon>Streptophyta</taxon>
        <taxon>Embryophyta</taxon>
        <taxon>Tracheophyta</taxon>
        <taxon>Spermatophyta</taxon>
        <taxon>Magnoliopsida</taxon>
        <taxon>eudicotyledons</taxon>
        <taxon>Gunneridae</taxon>
        <taxon>Pentapetalae</taxon>
        <taxon>rosids</taxon>
        <taxon>malvids</taxon>
        <taxon>Myrtales</taxon>
        <taxon>Lythraceae</taxon>
        <taxon>Trapa</taxon>
    </lineage>
</organism>
<comment type="caution">
    <text evidence="8">The sequence shown here is derived from an EMBL/GenBank/DDBJ whole genome shotgun (WGS) entry which is preliminary data.</text>
</comment>
<comment type="similarity">
    <text evidence="1">Belongs to the TRAFAC class myosin-kinesin ATPase superfamily. Kinesin family. KIN-14 subfamily.</text>
</comment>
<feature type="compositionally biased region" description="Basic and acidic residues" evidence="5">
    <location>
        <begin position="1050"/>
        <end position="1063"/>
    </location>
</feature>
<protein>
    <submittedName>
        <fullName evidence="8">Uncharacterized protein</fullName>
    </submittedName>
</protein>
<name>A0AAN7H0C9_9MYRT</name>
<keyword evidence="4" id="KW-0175">Coiled coil</keyword>
<feature type="region of interest" description="Disordered" evidence="5">
    <location>
        <begin position="1019"/>
        <end position="1077"/>
    </location>
</feature>
<dbReference type="GO" id="GO:0007018">
    <property type="term" value="P:microtubule-based movement"/>
    <property type="evidence" value="ECO:0007669"/>
    <property type="project" value="InterPro"/>
</dbReference>
<dbReference type="SUPFAM" id="SSF52540">
    <property type="entry name" value="P-loop containing nucleoside triphosphate hydrolases"/>
    <property type="match status" value="1"/>
</dbReference>
<keyword evidence="2 3" id="KW-0505">Motor protein</keyword>
<keyword evidence="9" id="KW-1185">Reference proteome</keyword>
<keyword evidence="3" id="KW-0067">ATP-binding</keyword>
<dbReference type="InterPro" id="IPR027640">
    <property type="entry name" value="Kinesin-like_fam"/>
</dbReference>
<feature type="region of interest" description="Disordered" evidence="5">
    <location>
        <begin position="832"/>
        <end position="896"/>
    </location>
</feature>
<dbReference type="Proteomes" id="UP001345219">
    <property type="component" value="Chromosome 10"/>
</dbReference>
<dbReference type="GO" id="GO:0015630">
    <property type="term" value="C:microtubule cytoskeleton"/>
    <property type="evidence" value="ECO:0007669"/>
    <property type="project" value="TreeGrafter"/>
</dbReference>
<evidence type="ECO:0000259" key="7">
    <source>
        <dbReference type="PROSITE" id="PS50067"/>
    </source>
</evidence>
<dbReference type="Gene3D" id="1.10.418.10">
    <property type="entry name" value="Calponin-like domain"/>
    <property type="match status" value="1"/>
</dbReference>
<dbReference type="GO" id="GO:0003777">
    <property type="term" value="F:microtubule motor activity"/>
    <property type="evidence" value="ECO:0007669"/>
    <property type="project" value="InterPro"/>
</dbReference>
<feature type="domain" description="Kinesin motor" evidence="7">
    <location>
        <begin position="424"/>
        <end position="754"/>
    </location>
</feature>
<dbReference type="PANTHER" id="PTHR47972:SF28">
    <property type="entry name" value="KINESIN-LIKE PROTEIN KLP-3"/>
    <property type="match status" value="1"/>
</dbReference>
<dbReference type="PROSITE" id="PS50021">
    <property type="entry name" value="CH"/>
    <property type="match status" value="1"/>
</dbReference>
<feature type="domain" description="Calponin-homology (CH)" evidence="6">
    <location>
        <begin position="43"/>
        <end position="164"/>
    </location>
</feature>
<dbReference type="InterPro" id="IPR001752">
    <property type="entry name" value="Kinesin_motor_dom"/>
</dbReference>
<dbReference type="InterPro" id="IPR036961">
    <property type="entry name" value="Kinesin_motor_dom_sf"/>
</dbReference>
<dbReference type="Gene3D" id="3.40.850.10">
    <property type="entry name" value="Kinesin motor domain"/>
    <property type="match status" value="1"/>
</dbReference>
<evidence type="ECO:0000256" key="3">
    <source>
        <dbReference type="PROSITE-ProRule" id="PRU00283"/>
    </source>
</evidence>
<dbReference type="PRINTS" id="PR00380">
    <property type="entry name" value="KINESINHEAVY"/>
</dbReference>
<sequence length="1077" mass="120812">MPHDSFTSPAKNFRGLKGSVSADNADEAINDDELAMRKAGEAASRRYQAAEWLRQMDRGALGTLSKEPSEEEFHLALRNGLILCSVLNKVNPGAVHKVVESPLLDVPSTEGAAHFAIQYFENIRNFLVAVRDMKLLTFEVSDLEKGGSSNKVVDCILCLKGYYEWKQAGGIGVWRYGGTVRITSFPKSSSSLVGSSDSIDESVDESESSQYDQLLDLIHFSNEVFTDEPRITNVLTFLFDHFALGLLQAYIRESDRDNDLPLNAVVINALLSKVVEDFSTLIVSQGNRLALFLENILKGERGMQLKAQFIEAISQYLQQRKSLTSTDLSEFCTCSGKREAVQPSVVNGCNHVDIFHLHGKHIEELKFYHQETKLEINEIHSIWEEELQRLYDHVKRLEVISSSYQKVLVENRQLYNQVQDLKGTIRVYCRVKPFLPGQLNKQSVVDYIGESGNIMIVNPLKQGKDTRKVFTFNKVFGTNTTQDQVYEDTRPLVRSILDGYNVCIFAYGQTGSGKTYTMSGPDPTHEEMWGVNYRALNDLFHISRARLDVIKYDIAVQMIEIYNEQVRDLLVSDGSSRRYPLYIRNSHQLNGLNVPDASLVPVTCTQDVLDLMKTGQSNRAVGATALNERSSRSHSVLSVHVQGKELMTGSILRGCLHLVDLAGSERVDKSEAAGERLKEAQHINRSLSALGDVISALAQKSAHIPYRNSKLTQLLQESLGGQAKTLMFVHINPEVDSFSETISTLKFAERAASLELGVAQSNKETGEIRELKDEISNLKLALERKEEELEQARAGSIQSAFEHRMARAVSPFCQQKSNIILKPEDGQRSIENARSCEARSSSSGKQRSTRLPTTAVDKTWGQKPRSPSPLWRSKSNDRGSTLKARAKAEAPEDQLVTRRVPFPAKVPANRFVAPALPSMASSLTDNITPKVQEISSQERSQLDHMYNVFFSSQNMRKVHHQGREEKLKQVFNIRQGSNRKSKSGADTKHQPPSRIQSLEDACEKTTGEIHAADFTEHAVLDGDHKPQETFPRRSMDVEPRELMPEMESLATKKLDSKSQERVPQDGQYPFLHKEHCT</sequence>
<keyword evidence="3" id="KW-0547">Nucleotide-binding</keyword>
<evidence type="ECO:0000256" key="1">
    <source>
        <dbReference type="ARBA" id="ARBA00010899"/>
    </source>
</evidence>
<dbReference type="InterPro" id="IPR001715">
    <property type="entry name" value="CH_dom"/>
</dbReference>
<dbReference type="CDD" id="cd21203">
    <property type="entry name" value="CH_AtKIN14-like"/>
    <property type="match status" value="1"/>
</dbReference>
<dbReference type="InterPro" id="IPR036872">
    <property type="entry name" value="CH_dom_sf"/>
</dbReference>
<dbReference type="FunFam" id="3.40.850.10:FF:000086">
    <property type="entry name" value="kinesin-like protein KIN-14F"/>
    <property type="match status" value="1"/>
</dbReference>